<organism evidence="2 3">
    <name type="scientific">Austropuccinia psidii MF-1</name>
    <dbReference type="NCBI Taxonomy" id="1389203"/>
    <lineage>
        <taxon>Eukaryota</taxon>
        <taxon>Fungi</taxon>
        <taxon>Dikarya</taxon>
        <taxon>Basidiomycota</taxon>
        <taxon>Pucciniomycotina</taxon>
        <taxon>Pucciniomycetes</taxon>
        <taxon>Pucciniales</taxon>
        <taxon>Sphaerophragmiaceae</taxon>
        <taxon>Austropuccinia</taxon>
    </lineage>
</organism>
<proteinExistence type="predicted"/>
<dbReference type="InterPro" id="IPR013103">
    <property type="entry name" value="RVT_2"/>
</dbReference>
<sequence length="164" mass="19332">MCPRIQSVFRSGFWSNLLSHRHLNLLHMLLVFASTKSLEFHQVDINRAFLNAPLVKTVYLKITQGLNTDQRKHCSRLKKEIYGLKKAPLSWYERLKNWLQTVGFSLRLLDSCTFFQKGDNIIWLYIHIDDIAIFVNRVDSLKRELEQEFEIKDLGRADLLLGLR</sequence>
<protein>
    <recommendedName>
        <fullName evidence="1">Reverse transcriptase Ty1/copia-type domain-containing protein</fullName>
    </recommendedName>
</protein>
<dbReference type="EMBL" id="AVOT02077528">
    <property type="protein sequence ID" value="MBW0565493.1"/>
    <property type="molecule type" value="Genomic_DNA"/>
</dbReference>
<name>A0A9Q3JLN5_9BASI</name>
<dbReference type="OrthoDB" id="8048545at2759"/>
<dbReference type="Pfam" id="PF07727">
    <property type="entry name" value="RVT_2"/>
    <property type="match status" value="1"/>
</dbReference>
<gene>
    <name evidence="2" type="ORF">O181_105208</name>
</gene>
<evidence type="ECO:0000313" key="2">
    <source>
        <dbReference type="EMBL" id="MBW0565493.1"/>
    </source>
</evidence>
<accession>A0A9Q3JLN5</accession>
<evidence type="ECO:0000259" key="1">
    <source>
        <dbReference type="Pfam" id="PF07727"/>
    </source>
</evidence>
<keyword evidence="3" id="KW-1185">Reference proteome</keyword>
<reference evidence="2" key="1">
    <citation type="submission" date="2021-03" db="EMBL/GenBank/DDBJ databases">
        <title>Draft genome sequence of rust myrtle Austropuccinia psidii MF-1, a brazilian biotype.</title>
        <authorList>
            <person name="Quecine M.C."/>
            <person name="Pachon D.M.R."/>
            <person name="Bonatelli M.L."/>
            <person name="Correr F.H."/>
            <person name="Franceschini L.M."/>
            <person name="Leite T.F."/>
            <person name="Margarido G.R.A."/>
            <person name="Almeida C.A."/>
            <person name="Ferrarezi J.A."/>
            <person name="Labate C.A."/>
        </authorList>
    </citation>
    <scope>NUCLEOTIDE SEQUENCE</scope>
    <source>
        <strain evidence="2">MF-1</strain>
    </source>
</reference>
<comment type="caution">
    <text evidence="2">The sequence shown here is derived from an EMBL/GenBank/DDBJ whole genome shotgun (WGS) entry which is preliminary data.</text>
</comment>
<dbReference type="AlphaFoldDB" id="A0A9Q3JLN5"/>
<feature type="domain" description="Reverse transcriptase Ty1/copia-type" evidence="1">
    <location>
        <begin position="23"/>
        <end position="163"/>
    </location>
</feature>
<dbReference type="InterPro" id="IPR043502">
    <property type="entry name" value="DNA/RNA_pol_sf"/>
</dbReference>
<dbReference type="SUPFAM" id="SSF56672">
    <property type="entry name" value="DNA/RNA polymerases"/>
    <property type="match status" value="1"/>
</dbReference>
<dbReference type="Proteomes" id="UP000765509">
    <property type="component" value="Unassembled WGS sequence"/>
</dbReference>
<evidence type="ECO:0000313" key="3">
    <source>
        <dbReference type="Proteomes" id="UP000765509"/>
    </source>
</evidence>